<comment type="caution">
    <text evidence="1">The sequence shown here is derived from an EMBL/GenBank/DDBJ whole genome shotgun (WGS) entry which is preliminary data.</text>
</comment>
<keyword evidence="2" id="KW-1185">Reference proteome</keyword>
<sequence length="135" mass="15547">MKKSLLLDKPVYNLLSSGPVAYVTKRRDATPSLLGGTRGRRRPCRRAKSRKIAELEHAVTANVRRRQSRGAWWLWFSLSIRHQVGWFSIKSKWLPGERVLDANSGVVVLFWTLPDDVYARGYWNMSSDGNSIFNR</sequence>
<proteinExistence type="predicted"/>
<evidence type="ECO:0000313" key="1">
    <source>
        <dbReference type="EMBL" id="KAF7286152.1"/>
    </source>
</evidence>
<organism evidence="1 2">
    <name type="scientific">Rhynchophorus ferrugineus</name>
    <name type="common">Red palm weevil</name>
    <name type="synonym">Curculio ferrugineus</name>
    <dbReference type="NCBI Taxonomy" id="354439"/>
    <lineage>
        <taxon>Eukaryota</taxon>
        <taxon>Metazoa</taxon>
        <taxon>Ecdysozoa</taxon>
        <taxon>Arthropoda</taxon>
        <taxon>Hexapoda</taxon>
        <taxon>Insecta</taxon>
        <taxon>Pterygota</taxon>
        <taxon>Neoptera</taxon>
        <taxon>Endopterygota</taxon>
        <taxon>Coleoptera</taxon>
        <taxon>Polyphaga</taxon>
        <taxon>Cucujiformia</taxon>
        <taxon>Curculionidae</taxon>
        <taxon>Dryophthorinae</taxon>
        <taxon>Rhynchophorus</taxon>
    </lineage>
</organism>
<dbReference type="EMBL" id="JAACXV010000036">
    <property type="protein sequence ID" value="KAF7286152.1"/>
    <property type="molecule type" value="Genomic_DNA"/>
</dbReference>
<reference evidence="1" key="1">
    <citation type="submission" date="2020-08" db="EMBL/GenBank/DDBJ databases">
        <title>Genome sequencing and assembly of the red palm weevil Rhynchophorus ferrugineus.</title>
        <authorList>
            <person name="Dias G.B."/>
            <person name="Bergman C.M."/>
            <person name="Manee M."/>
        </authorList>
    </citation>
    <scope>NUCLEOTIDE SEQUENCE</scope>
    <source>
        <strain evidence="1">AA-2017</strain>
        <tissue evidence="1">Whole larva</tissue>
    </source>
</reference>
<protein>
    <submittedName>
        <fullName evidence="1">Uncharacterized protein</fullName>
    </submittedName>
</protein>
<evidence type="ECO:0000313" key="2">
    <source>
        <dbReference type="Proteomes" id="UP000625711"/>
    </source>
</evidence>
<gene>
    <name evidence="1" type="ORF">GWI33_007398</name>
</gene>
<dbReference type="Proteomes" id="UP000625711">
    <property type="component" value="Unassembled WGS sequence"/>
</dbReference>
<accession>A0A834J2D0</accession>
<name>A0A834J2D0_RHYFE</name>
<dbReference type="AlphaFoldDB" id="A0A834J2D0"/>